<keyword evidence="2" id="KW-0472">Membrane</keyword>
<name>A0ABP0C7R3_9PEZI</name>
<proteinExistence type="predicted"/>
<comment type="caution">
    <text evidence="3">The sequence shown here is derived from an EMBL/GenBank/DDBJ whole genome shotgun (WGS) entry which is preliminary data.</text>
</comment>
<keyword evidence="2" id="KW-0812">Transmembrane</keyword>
<evidence type="ECO:0000313" key="3">
    <source>
        <dbReference type="EMBL" id="CAK7227936.1"/>
    </source>
</evidence>
<sequence>MESAANETEVKAEIYDTDRFAELYRVSQDPPLASLGLAARFLVSFFQTNGIAFAFLGGWAVYLRGGWRRTQDVDICVNTTMEHLKSLLLRERRLCVPQIHGLTCIQVFVHTGVGWDDVHFPGTPYVPISVDIIINGYLGTPQGLPNGTESILPVPVTTQGTAPVSAVDLFYQMSSKLQAHYSRRTLGGTNDYIDLVFLVTSFSNTVWEMRGFLNLEHRWAFFNDFFATSEGDTTGVTTNVQLTLGLPDDGEQPQPLQQQQPQQG</sequence>
<dbReference type="Proteomes" id="UP001642405">
    <property type="component" value="Unassembled WGS sequence"/>
</dbReference>
<dbReference type="EMBL" id="CAWUHB010000041">
    <property type="protein sequence ID" value="CAK7227936.1"/>
    <property type="molecule type" value="Genomic_DNA"/>
</dbReference>
<keyword evidence="4" id="KW-1185">Reference proteome</keyword>
<evidence type="ECO:0000313" key="4">
    <source>
        <dbReference type="Proteomes" id="UP001642405"/>
    </source>
</evidence>
<reference evidence="3 4" key="1">
    <citation type="submission" date="2024-01" db="EMBL/GenBank/DDBJ databases">
        <authorList>
            <person name="Allen C."/>
            <person name="Tagirdzhanova G."/>
        </authorList>
    </citation>
    <scope>NUCLEOTIDE SEQUENCE [LARGE SCALE GENOMIC DNA]</scope>
</reference>
<dbReference type="InterPro" id="IPR043519">
    <property type="entry name" value="NT_sf"/>
</dbReference>
<accession>A0ABP0C7R3</accession>
<dbReference type="SUPFAM" id="SSF81301">
    <property type="entry name" value="Nucleotidyltransferase"/>
    <property type="match status" value="1"/>
</dbReference>
<organism evidence="3 4">
    <name type="scientific">Sporothrix curviconia</name>
    <dbReference type="NCBI Taxonomy" id="1260050"/>
    <lineage>
        <taxon>Eukaryota</taxon>
        <taxon>Fungi</taxon>
        <taxon>Dikarya</taxon>
        <taxon>Ascomycota</taxon>
        <taxon>Pezizomycotina</taxon>
        <taxon>Sordariomycetes</taxon>
        <taxon>Sordariomycetidae</taxon>
        <taxon>Ophiostomatales</taxon>
        <taxon>Ophiostomataceae</taxon>
        <taxon>Sporothrix</taxon>
    </lineage>
</organism>
<feature type="region of interest" description="Disordered" evidence="1">
    <location>
        <begin position="245"/>
        <end position="264"/>
    </location>
</feature>
<feature type="transmembrane region" description="Helical" evidence="2">
    <location>
        <begin position="37"/>
        <end position="62"/>
    </location>
</feature>
<evidence type="ECO:0000256" key="2">
    <source>
        <dbReference type="SAM" id="Phobius"/>
    </source>
</evidence>
<feature type="compositionally biased region" description="Low complexity" evidence="1">
    <location>
        <begin position="252"/>
        <end position="264"/>
    </location>
</feature>
<evidence type="ECO:0000256" key="1">
    <source>
        <dbReference type="SAM" id="MobiDB-lite"/>
    </source>
</evidence>
<gene>
    <name evidence="3" type="ORF">SCUCBS95973_006712</name>
</gene>
<protein>
    <submittedName>
        <fullName evidence="3">Uncharacterized protein</fullName>
    </submittedName>
</protein>
<keyword evidence="2" id="KW-1133">Transmembrane helix</keyword>